<accession>A0ACC2HYN4</accession>
<evidence type="ECO:0000313" key="2">
    <source>
        <dbReference type="Proteomes" id="UP001153334"/>
    </source>
</evidence>
<reference evidence="1" key="1">
    <citation type="submission" date="2022-11" db="EMBL/GenBank/DDBJ databases">
        <title>Genome Sequence of Nemania bipapillata.</title>
        <authorList>
            <person name="Buettner E."/>
        </authorList>
    </citation>
    <scope>NUCLEOTIDE SEQUENCE</scope>
    <source>
        <strain evidence="1">CP14</strain>
    </source>
</reference>
<dbReference type="EMBL" id="JAPESX010002344">
    <property type="protein sequence ID" value="KAJ8108197.1"/>
    <property type="molecule type" value="Genomic_DNA"/>
</dbReference>
<organism evidence="1 2">
    <name type="scientific">Nemania bipapillata</name>
    <dbReference type="NCBI Taxonomy" id="110536"/>
    <lineage>
        <taxon>Eukaryota</taxon>
        <taxon>Fungi</taxon>
        <taxon>Dikarya</taxon>
        <taxon>Ascomycota</taxon>
        <taxon>Pezizomycotina</taxon>
        <taxon>Sordariomycetes</taxon>
        <taxon>Xylariomycetidae</taxon>
        <taxon>Xylariales</taxon>
        <taxon>Xylariaceae</taxon>
        <taxon>Nemania</taxon>
    </lineage>
</organism>
<keyword evidence="2" id="KW-1185">Reference proteome</keyword>
<sequence length="87" mass="9320">MLKEVTFHSPVTTPEPEDPLPSENDSDIESTRAEVGTDDEPSGSVPAEPQVGEKMASTDTDGSSDATPEWTRGDDRTICVRKAEAKS</sequence>
<comment type="caution">
    <text evidence="1">The sequence shown here is derived from an EMBL/GenBank/DDBJ whole genome shotgun (WGS) entry which is preliminary data.</text>
</comment>
<protein>
    <submittedName>
        <fullName evidence="1">Uncharacterized protein</fullName>
    </submittedName>
</protein>
<evidence type="ECO:0000313" key="1">
    <source>
        <dbReference type="EMBL" id="KAJ8108197.1"/>
    </source>
</evidence>
<name>A0ACC2HYN4_9PEZI</name>
<gene>
    <name evidence="1" type="ORF">ONZ43_g6498</name>
</gene>
<proteinExistence type="predicted"/>
<dbReference type="Proteomes" id="UP001153334">
    <property type="component" value="Unassembled WGS sequence"/>
</dbReference>